<reference evidence="1" key="2">
    <citation type="journal article" date="2015" name="Data Brief">
        <title>Shoot transcriptome of the giant reed, Arundo donax.</title>
        <authorList>
            <person name="Barrero R.A."/>
            <person name="Guerrero F.D."/>
            <person name="Moolhuijzen P."/>
            <person name="Goolsby J.A."/>
            <person name="Tidwell J."/>
            <person name="Bellgard S.E."/>
            <person name="Bellgard M.I."/>
        </authorList>
    </citation>
    <scope>NUCLEOTIDE SEQUENCE</scope>
    <source>
        <tissue evidence="1">Shoot tissue taken approximately 20 cm above the soil surface</tissue>
    </source>
</reference>
<dbReference type="EMBL" id="GBRH01224506">
    <property type="protein sequence ID" value="JAD73389.1"/>
    <property type="molecule type" value="Transcribed_RNA"/>
</dbReference>
<dbReference type="AlphaFoldDB" id="A0A0A9CAN9"/>
<proteinExistence type="predicted"/>
<evidence type="ECO:0000313" key="1">
    <source>
        <dbReference type="EMBL" id="JAD73389.1"/>
    </source>
</evidence>
<protein>
    <submittedName>
        <fullName evidence="1">Uncharacterized protein</fullName>
    </submittedName>
</protein>
<name>A0A0A9CAN9_ARUDO</name>
<sequence>MKCTSVHRWIQSYRSYTVLLRIYTTTPLTNKIAMWYKIHLNYKRNCLMLTMQHNFQSMSTACRVPVP</sequence>
<accession>A0A0A9CAN9</accession>
<reference evidence="1" key="1">
    <citation type="submission" date="2014-09" db="EMBL/GenBank/DDBJ databases">
        <authorList>
            <person name="Magalhaes I.L.F."/>
            <person name="Oliveira U."/>
            <person name="Santos F.R."/>
            <person name="Vidigal T.H.D.A."/>
            <person name="Brescovit A.D."/>
            <person name="Santos A.J."/>
        </authorList>
    </citation>
    <scope>NUCLEOTIDE SEQUENCE</scope>
    <source>
        <tissue evidence="1">Shoot tissue taken approximately 20 cm above the soil surface</tissue>
    </source>
</reference>
<organism evidence="1">
    <name type="scientific">Arundo donax</name>
    <name type="common">Giant reed</name>
    <name type="synonym">Donax arundinaceus</name>
    <dbReference type="NCBI Taxonomy" id="35708"/>
    <lineage>
        <taxon>Eukaryota</taxon>
        <taxon>Viridiplantae</taxon>
        <taxon>Streptophyta</taxon>
        <taxon>Embryophyta</taxon>
        <taxon>Tracheophyta</taxon>
        <taxon>Spermatophyta</taxon>
        <taxon>Magnoliopsida</taxon>
        <taxon>Liliopsida</taxon>
        <taxon>Poales</taxon>
        <taxon>Poaceae</taxon>
        <taxon>PACMAD clade</taxon>
        <taxon>Arundinoideae</taxon>
        <taxon>Arundineae</taxon>
        <taxon>Arundo</taxon>
    </lineage>
</organism>